<dbReference type="KEGG" id="cdet:87942571"/>
<keyword evidence="3" id="KW-0456">Lyase</keyword>
<feature type="domain" description="Fumarate lyase N-terminal" evidence="2">
    <location>
        <begin position="4"/>
        <end position="89"/>
    </location>
</feature>
<accession>A0AAX4IDK8</accession>
<evidence type="ECO:0000259" key="2">
    <source>
        <dbReference type="Pfam" id="PF00206"/>
    </source>
</evidence>
<dbReference type="InterPro" id="IPR024083">
    <property type="entry name" value="Fumarase/histidase_N"/>
</dbReference>
<dbReference type="Pfam" id="PF00206">
    <property type="entry name" value="Lyase_1"/>
    <property type="match status" value="1"/>
</dbReference>
<dbReference type="Gene3D" id="1.10.275.10">
    <property type="entry name" value="Fumarase/aspartase (N-terminal domain)"/>
    <property type="match status" value="1"/>
</dbReference>
<evidence type="ECO:0000313" key="3">
    <source>
        <dbReference type="EMBL" id="WQF81054.1"/>
    </source>
</evidence>
<dbReference type="GO" id="GO:0004056">
    <property type="term" value="F:argininosuccinate lyase activity"/>
    <property type="evidence" value="ECO:0007669"/>
    <property type="project" value="InterPro"/>
</dbReference>
<dbReference type="SUPFAM" id="SSF48557">
    <property type="entry name" value="L-aspartase-like"/>
    <property type="match status" value="1"/>
</dbReference>
<dbReference type="GO" id="GO:0005829">
    <property type="term" value="C:cytosol"/>
    <property type="evidence" value="ECO:0007669"/>
    <property type="project" value="TreeGrafter"/>
</dbReference>
<dbReference type="GO" id="GO:0042450">
    <property type="term" value="P:L-arginine biosynthetic process via ornithine"/>
    <property type="evidence" value="ECO:0007669"/>
    <property type="project" value="InterPro"/>
</dbReference>
<dbReference type="RefSeq" id="XP_062778278.1">
    <property type="nucleotide sequence ID" value="XM_062922227.1"/>
</dbReference>
<dbReference type="GeneID" id="87942571"/>
<reference evidence="4" key="1">
    <citation type="journal article" date="2023" name="bioRxiv">
        <title>Complete genome of the Medicago anthracnose fungus, Colletotrichum destructivum, reveals a mini-chromosome-like region within a core chromosome.</title>
        <authorList>
            <person name="Lapalu N."/>
            <person name="Simon A."/>
            <person name="Lu A."/>
            <person name="Plaumann P.-L."/>
            <person name="Amselem J."/>
            <person name="Pigne S."/>
            <person name="Auger A."/>
            <person name="Koch C."/>
            <person name="Dallery J.-F."/>
            <person name="O'Connell R.J."/>
        </authorList>
    </citation>
    <scope>NUCLEOTIDE SEQUENCE [LARGE SCALE GENOMIC DNA]</scope>
    <source>
        <strain evidence="4">CBS 520.97</strain>
    </source>
</reference>
<evidence type="ECO:0000313" key="4">
    <source>
        <dbReference type="Proteomes" id="UP001322277"/>
    </source>
</evidence>
<sequence length="109" mass="12051">MLSCAMAFANDLERLREVFNRVSRKPLGFGALAGNPFIIDREAISAELGFDGLLWNSMADVADRDFVTETLQWGFILMQHISGWPKDLTTPPASSVWRASPTPTPLAAR</sequence>
<dbReference type="PANTHER" id="PTHR43814">
    <property type="entry name" value="ARGININOSUCCINATE LYASE"/>
    <property type="match status" value="1"/>
</dbReference>
<organism evidence="3 4">
    <name type="scientific">Colletotrichum destructivum</name>
    <dbReference type="NCBI Taxonomy" id="34406"/>
    <lineage>
        <taxon>Eukaryota</taxon>
        <taxon>Fungi</taxon>
        <taxon>Dikarya</taxon>
        <taxon>Ascomycota</taxon>
        <taxon>Pezizomycotina</taxon>
        <taxon>Sordariomycetes</taxon>
        <taxon>Hypocreomycetidae</taxon>
        <taxon>Glomerellales</taxon>
        <taxon>Glomerellaceae</taxon>
        <taxon>Colletotrichum</taxon>
        <taxon>Colletotrichum destructivum species complex</taxon>
    </lineage>
</organism>
<protein>
    <submittedName>
        <fullName evidence="3">L-Aspartase, argininosuccinate lyase, fumarate lyase</fullName>
    </submittedName>
</protein>
<feature type="region of interest" description="Disordered" evidence="1">
    <location>
        <begin position="90"/>
        <end position="109"/>
    </location>
</feature>
<evidence type="ECO:0000256" key="1">
    <source>
        <dbReference type="SAM" id="MobiDB-lite"/>
    </source>
</evidence>
<dbReference type="PRINTS" id="PR00145">
    <property type="entry name" value="ARGSUCLYASE"/>
</dbReference>
<dbReference type="Proteomes" id="UP001322277">
    <property type="component" value="Chromosome 4"/>
</dbReference>
<dbReference type="InterPro" id="IPR008948">
    <property type="entry name" value="L-Aspartase-like"/>
</dbReference>
<dbReference type="PANTHER" id="PTHR43814:SF1">
    <property type="entry name" value="ARGININOSUCCINATE LYASE"/>
    <property type="match status" value="1"/>
</dbReference>
<name>A0AAX4IDK8_9PEZI</name>
<dbReference type="AlphaFoldDB" id="A0AAX4IDK8"/>
<dbReference type="Gene3D" id="1.20.200.10">
    <property type="entry name" value="Fumarase/aspartase (Central domain)"/>
    <property type="match status" value="1"/>
</dbReference>
<dbReference type="InterPro" id="IPR022761">
    <property type="entry name" value="Fumarate_lyase_N"/>
</dbReference>
<dbReference type="InterPro" id="IPR009049">
    <property type="entry name" value="Argininosuccinate_lyase"/>
</dbReference>
<dbReference type="EMBL" id="CP137308">
    <property type="protein sequence ID" value="WQF81054.1"/>
    <property type="molecule type" value="Genomic_DNA"/>
</dbReference>
<gene>
    <name evidence="3" type="ORF">CDEST_06068</name>
</gene>
<proteinExistence type="predicted"/>
<keyword evidence="4" id="KW-1185">Reference proteome</keyword>